<dbReference type="SUPFAM" id="SSF49299">
    <property type="entry name" value="PKD domain"/>
    <property type="match status" value="1"/>
</dbReference>
<name>A0A2P8HVT4_CHINA</name>
<dbReference type="SUPFAM" id="SSF49899">
    <property type="entry name" value="Concanavalin A-like lectins/glucanases"/>
    <property type="match status" value="1"/>
</dbReference>
<comment type="similarity">
    <text evidence="1">Belongs to the glycosyl hydrolase 16 family.</text>
</comment>
<dbReference type="Pfam" id="PF00722">
    <property type="entry name" value="Glyco_hydro_16"/>
    <property type="match status" value="1"/>
</dbReference>
<evidence type="ECO:0000259" key="2">
    <source>
        <dbReference type="PROSITE" id="PS50093"/>
    </source>
</evidence>
<proteinExistence type="inferred from homology"/>
<dbReference type="InterPro" id="IPR022409">
    <property type="entry name" value="PKD/Chitinase_dom"/>
</dbReference>
<comment type="caution">
    <text evidence="4">The sequence shown here is derived from an EMBL/GenBank/DDBJ whole genome shotgun (WGS) entry which is preliminary data.</text>
</comment>
<dbReference type="EMBL" id="PYAW01000001">
    <property type="protein sequence ID" value="PSL50326.1"/>
    <property type="molecule type" value="Genomic_DNA"/>
</dbReference>
<sequence length="336" mass="36110">MALLISIASCGKNETKPAAKVAPSNLVVNAVVSADSSGAVTFTAVAENAVTYDYDFGNGTYQTVANGIANYSYTVVGHHSYTVTVTAKSADGLVISKSIQVAVNVSALLWSDEFNTDGPPDPKKWGYDIGTGDNGWGNAEAQYYTNRPENVTVANGILKITAIKENYAGSAYTSTRMLTKDKFSFKYGKIEVSAKLPAGGGTWPAIWMLGSNITTAGWPACGEIDIMEHKGNVPNKIYGTLHHPNHSGANGDGSTLMITNATTAFHKYAVDWSPTLIRFYVDDQLFYTFTNTGSLPFNQHFFVIFNFAIGGNFGGAIDPAFTSASMEVDYIRVYKN</sequence>
<dbReference type="Proteomes" id="UP000240971">
    <property type="component" value="Unassembled WGS sequence"/>
</dbReference>
<dbReference type="PROSITE" id="PS50093">
    <property type="entry name" value="PKD"/>
    <property type="match status" value="1"/>
</dbReference>
<keyword evidence="4" id="KW-0378">Hydrolase</keyword>
<dbReference type="PROSITE" id="PS51762">
    <property type="entry name" value="GH16_2"/>
    <property type="match status" value="1"/>
</dbReference>
<dbReference type="Gene3D" id="2.60.120.200">
    <property type="match status" value="1"/>
</dbReference>
<dbReference type="InterPro" id="IPR013783">
    <property type="entry name" value="Ig-like_fold"/>
</dbReference>
<dbReference type="PANTHER" id="PTHR10963">
    <property type="entry name" value="GLYCOSYL HYDROLASE-RELATED"/>
    <property type="match status" value="1"/>
</dbReference>
<dbReference type="Gene3D" id="2.60.40.10">
    <property type="entry name" value="Immunoglobulins"/>
    <property type="match status" value="1"/>
</dbReference>
<dbReference type="InterPro" id="IPR035986">
    <property type="entry name" value="PKD_dom_sf"/>
</dbReference>
<reference evidence="4 5" key="1">
    <citation type="submission" date="2018-03" db="EMBL/GenBank/DDBJ databases">
        <title>Genomic Encyclopedia of Archaeal and Bacterial Type Strains, Phase II (KMG-II): from individual species to whole genera.</title>
        <authorList>
            <person name="Goeker M."/>
        </authorList>
    </citation>
    <scope>NUCLEOTIDE SEQUENCE [LARGE SCALE GENOMIC DNA]</scope>
    <source>
        <strain evidence="4 5">DSM 24859</strain>
    </source>
</reference>
<dbReference type="PANTHER" id="PTHR10963:SF55">
    <property type="entry name" value="GLYCOSIDE HYDROLASE FAMILY 16 PROTEIN"/>
    <property type="match status" value="1"/>
</dbReference>
<evidence type="ECO:0000259" key="3">
    <source>
        <dbReference type="PROSITE" id="PS51762"/>
    </source>
</evidence>
<evidence type="ECO:0000313" key="4">
    <source>
        <dbReference type="EMBL" id="PSL50326.1"/>
    </source>
</evidence>
<dbReference type="InterPro" id="IPR000757">
    <property type="entry name" value="Beta-glucanase-like"/>
</dbReference>
<gene>
    <name evidence="4" type="ORF">CLV51_1011671</name>
</gene>
<feature type="domain" description="PKD" evidence="2">
    <location>
        <begin position="48"/>
        <end position="108"/>
    </location>
</feature>
<dbReference type="AlphaFoldDB" id="A0A2P8HVT4"/>
<dbReference type="GO" id="GO:0005975">
    <property type="term" value="P:carbohydrate metabolic process"/>
    <property type="evidence" value="ECO:0007669"/>
    <property type="project" value="InterPro"/>
</dbReference>
<dbReference type="SMART" id="SM00089">
    <property type="entry name" value="PKD"/>
    <property type="match status" value="1"/>
</dbReference>
<keyword evidence="5" id="KW-1185">Reference proteome</keyword>
<dbReference type="InterPro" id="IPR013320">
    <property type="entry name" value="ConA-like_dom_sf"/>
</dbReference>
<feature type="domain" description="GH16" evidence="3">
    <location>
        <begin position="54"/>
        <end position="336"/>
    </location>
</feature>
<evidence type="ECO:0000313" key="5">
    <source>
        <dbReference type="Proteomes" id="UP000240971"/>
    </source>
</evidence>
<dbReference type="GO" id="GO:0004553">
    <property type="term" value="F:hydrolase activity, hydrolyzing O-glycosyl compounds"/>
    <property type="evidence" value="ECO:0007669"/>
    <property type="project" value="InterPro"/>
</dbReference>
<protein>
    <submittedName>
        <fullName evidence="4">Glycosyl hydrolase family 16</fullName>
    </submittedName>
</protein>
<accession>A0A2P8HVT4</accession>
<dbReference type="InterPro" id="IPR000601">
    <property type="entry name" value="PKD_dom"/>
</dbReference>
<dbReference type="InterPro" id="IPR050546">
    <property type="entry name" value="Glycosyl_Hydrlase_16"/>
</dbReference>
<dbReference type="CDD" id="cd08023">
    <property type="entry name" value="GH16_laminarinase_like"/>
    <property type="match status" value="1"/>
</dbReference>
<evidence type="ECO:0000256" key="1">
    <source>
        <dbReference type="ARBA" id="ARBA00006865"/>
    </source>
</evidence>
<organism evidence="4 5">
    <name type="scientific">Chitinophaga niastensis</name>
    <dbReference type="NCBI Taxonomy" id="536980"/>
    <lineage>
        <taxon>Bacteria</taxon>
        <taxon>Pseudomonadati</taxon>
        <taxon>Bacteroidota</taxon>
        <taxon>Chitinophagia</taxon>
        <taxon>Chitinophagales</taxon>
        <taxon>Chitinophagaceae</taxon>
        <taxon>Chitinophaga</taxon>
    </lineage>
</organism>
<dbReference type="CDD" id="cd00146">
    <property type="entry name" value="PKD"/>
    <property type="match status" value="1"/>
</dbReference>